<dbReference type="AlphaFoldDB" id="A0A3E0DWR1"/>
<dbReference type="GO" id="GO:0016740">
    <property type="term" value="F:transferase activity"/>
    <property type="evidence" value="ECO:0007669"/>
    <property type="project" value="UniProtKB-KW"/>
</dbReference>
<name>A0A3E0DWR1_9BACT</name>
<evidence type="ECO:0000313" key="2">
    <source>
        <dbReference type="Proteomes" id="UP000256405"/>
    </source>
</evidence>
<dbReference type="InterPro" id="IPR014942">
    <property type="entry name" value="AbiEii"/>
</dbReference>
<keyword evidence="1" id="KW-0808">Transferase</keyword>
<accession>A0A3E0DWR1</accession>
<organism evidence="1 2">
    <name type="scientific">Algoriphagus antarcticus</name>
    <dbReference type="NCBI Taxonomy" id="238540"/>
    <lineage>
        <taxon>Bacteria</taxon>
        <taxon>Pseudomonadati</taxon>
        <taxon>Bacteroidota</taxon>
        <taxon>Cytophagia</taxon>
        <taxon>Cytophagales</taxon>
        <taxon>Cyclobacteriaceae</taxon>
        <taxon>Algoriphagus</taxon>
    </lineage>
</organism>
<proteinExistence type="predicted"/>
<keyword evidence="2" id="KW-1185">Reference proteome</keyword>
<dbReference type="Pfam" id="PF08843">
    <property type="entry name" value="AbiEii"/>
    <property type="match status" value="1"/>
</dbReference>
<protein>
    <submittedName>
        <fullName evidence="1">Putative nucleotidyltransferase component of viral defense system</fullName>
    </submittedName>
</protein>
<gene>
    <name evidence="1" type="ORF">C8N25_107141</name>
</gene>
<dbReference type="Gene3D" id="3.10.450.620">
    <property type="entry name" value="JHP933, nucleotidyltransferase-like core domain"/>
    <property type="match status" value="1"/>
</dbReference>
<dbReference type="RefSeq" id="WP_240510815.1">
    <property type="nucleotide sequence ID" value="NZ_MSSW01000004.1"/>
</dbReference>
<evidence type="ECO:0000313" key="1">
    <source>
        <dbReference type="EMBL" id="REG90401.1"/>
    </source>
</evidence>
<reference evidence="1 2" key="1">
    <citation type="submission" date="2018-08" db="EMBL/GenBank/DDBJ databases">
        <title>Genomic Encyclopedia of Archaeal and Bacterial Type Strains, Phase II (KMG-II): from individual species to whole genera.</title>
        <authorList>
            <person name="Goeker M."/>
        </authorList>
    </citation>
    <scope>NUCLEOTIDE SEQUENCE [LARGE SCALE GENOMIC DNA]</scope>
    <source>
        <strain evidence="1 2">DSM 15986</strain>
    </source>
</reference>
<sequence length="341" mass="39189">MTKCRSHLAEWIVLPNESKNVIFETVGEASGISPEAAEKDWWLSLTLDLVFSMSCGGSLLFKGGTSLSKGWGLIQRFSEDIDLALDREFLGFSGDLGKGRLDKLRRQSVAYALEVFAPELQQAFIEAGFPEVKVLSIEPKSSDNDPVKIDIYFPKLTVTDGYLKPGLQIELGARSLRDPFTRVSIQSLVGDYFKEAAYSDEPIQILLVNPERTFLEKIFLLHEEHHRPKEKRRIERLSRHLYDIYQLSKTEFGEKALVDREFYHQTVAHRRRYSRISGVNYELHQPKTIGFIPPDDVIRAWEQDYKQMQESMIYGDSPSFTKLIEELIVLQAQINTLPWNN</sequence>
<comment type="caution">
    <text evidence="1">The sequence shown here is derived from an EMBL/GenBank/DDBJ whole genome shotgun (WGS) entry which is preliminary data.</text>
</comment>
<dbReference type="Proteomes" id="UP000256405">
    <property type="component" value="Unassembled WGS sequence"/>
</dbReference>
<dbReference type="EMBL" id="QUNF01000007">
    <property type="protein sequence ID" value="REG90401.1"/>
    <property type="molecule type" value="Genomic_DNA"/>
</dbReference>